<dbReference type="FunCoup" id="Q4UCK0">
    <property type="interactions" value="483"/>
</dbReference>
<sequence length="827" mass="94372">MELTTEEAQSRVALLGAHTKSLSTFFEEFTSPLNLQDEDGDYKPFGDKKYKNQLQMIKNDSSKVLKVYMDDVRQYFLKENHDKDFYEGLMMNTYRYLELLYIASEMVLEKLTKDENYPKFGLYYDPIDELRVSRMKQNKLPINLRSNYDILLVNGNDDYIMKMKYVNADFVGCLVLIEVDVFKVANISPKLLIATYECDICHNHSYKTIEGNNYMPLMDCVNCVSTRNVKSSLKFHPKLSKFEKYQEIRVQEPLVHLNEGEMPKNLKCQLTNSLVGLLRPGDNILLYGILLPMFKEGFNNNKFTLLSDKVFKILNITHLKRDFKLYKQLSNNYFQVYDWHTPMIGIYTTLTLKITHYCRKMEELSRTPNVYEILSNSIAPDIYGHQDIKKALLLQLIGGCNVVKKDGGFIRGNIHILLLGDPGVAKSQLMKRICQISTRAIYTTGKGSSSSGLTAAIVKDPVTGDSVLEGGALVLANNGVCCIDEFDKMDDEDRSAIYEVMEQQKVSVAKAGHVTTLAANSSVLAAANPLSGVYDINKSVFININLPHALLSRFDLQFLLLDNINYNNDYKLSQYKLNNTINTYGTSTVSEENTNTMTNATNTPNTRTTNSTNTNSNTGAKDKRKRNDKSAGSKNKSNNTTDSVNNGVSRGLQSDTIVNPVASDDILMELSKWYINNRQDELQQELYQNYQYSYTTPRTILSILRLAQALARMRFSNDINMSDLEESIRLTESMKHTINYELLQQKHKRKVTTSSNIMYIIKNLRNNLKNTKENWDGWININDVEQQLLSNGYKTKDLNDFISKYSQLAIILLNSNSTQLSFPQDII</sequence>
<dbReference type="GO" id="GO:0005524">
    <property type="term" value="F:ATP binding"/>
    <property type="evidence" value="ECO:0007669"/>
    <property type="project" value="UniProtKB-KW"/>
</dbReference>
<dbReference type="InterPro" id="IPR001208">
    <property type="entry name" value="MCM_dom"/>
</dbReference>
<organism evidence="13 14">
    <name type="scientific">Theileria annulata</name>
    <dbReference type="NCBI Taxonomy" id="5874"/>
    <lineage>
        <taxon>Eukaryota</taxon>
        <taxon>Sar</taxon>
        <taxon>Alveolata</taxon>
        <taxon>Apicomplexa</taxon>
        <taxon>Aconoidasida</taxon>
        <taxon>Piroplasmida</taxon>
        <taxon>Theileriidae</taxon>
        <taxon>Theileria</taxon>
    </lineage>
</organism>
<keyword evidence="7 10" id="KW-0067">ATP-binding</keyword>
<dbReference type="EMBL" id="CR940352">
    <property type="protein sequence ID" value="CAI75451.1"/>
    <property type="molecule type" value="Genomic_DNA"/>
</dbReference>
<accession>Q4UCK0</accession>
<evidence type="ECO:0000256" key="5">
    <source>
        <dbReference type="ARBA" id="ARBA00022801"/>
    </source>
</evidence>
<dbReference type="InterPro" id="IPR033762">
    <property type="entry name" value="MCM_OB"/>
</dbReference>
<dbReference type="GO" id="GO:0006270">
    <property type="term" value="P:DNA replication initiation"/>
    <property type="evidence" value="ECO:0007669"/>
    <property type="project" value="TreeGrafter"/>
</dbReference>
<feature type="region of interest" description="Disordered" evidence="11">
    <location>
        <begin position="588"/>
        <end position="651"/>
    </location>
</feature>
<dbReference type="Gene3D" id="2.20.28.10">
    <property type="match status" value="1"/>
</dbReference>
<dbReference type="STRING" id="5874.Q4UCK0"/>
<keyword evidence="9" id="KW-0539">Nucleus</keyword>
<dbReference type="PRINTS" id="PR01657">
    <property type="entry name" value="MCMFAMILY"/>
</dbReference>
<dbReference type="PANTHER" id="PTHR11630">
    <property type="entry name" value="DNA REPLICATION LICENSING FACTOR MCM FAMILY MEMBER"/>
    <property type="match status" value="1"/>
</dbReference>
<dbReference type="SUPFAM" id="SSF50249">
    <property type="entry name" value="Nucleic acid-binding proteins"/>
    <property type="match status" value="1"/>
</dbReference>
<protein>
    <recommendedName>
        <fullName evidence="2">DNA helicase</fullName>
        <ecNumber evidence="2">3.6.4.12</ecNumber>
    </recommendedName>
</protein>
<dbReference type="SMART" id="SM00382">
    <property type="entry name" value="AAA"/>
    <property type="match status" value="1"/>
</dbReference>
<evidence type="ECO:0000259" key="12">
    <source>
        <dbReference type="PROSITE" id="PS50051"/>
    </source>
</evidence>
<dbReference type="eggNOG" id="KOG0482">
    <property type="taxonomic scope" value="Eukaryota"/>
</dbReference>
<dbReference type="AlphaFoldDB" id="Q4UCK0"/>
<dbReference type="GO" id="GO:0005634">
    <property type="term" value="C:nucleus"/>
    <property type="evidence" value="ECO:0007669"/>
    <property type="project" value="UniProtKB-SubCell"/>
</dbReference>
<dbReference type="GO" id="GO:0017116">
    <property type="term" value="F:single-stranded DNA helicase activity"/>
    <property type="evidence" value="ECO:0007669"/>
    <property type="project" value="TreeGrafter"/>
</dbReference>
<dbReference type="InterPro" id="IPR018525">
    <property type="entry name" value="MCM_CS"/>
</dbReference>
<dbReference type="InParanoid" id="Q4UCK0"/>
<dbReference type="Pfam" id="PF00493">
    <property type="entry name" value="MCM"/>
    <property type="match status" value="1"/>
</dbReference>
<evidence type="ECO:0000256" key="3">
    <source>
        <dbReference type="ARBA" id="ARBA00022705"/>
    </source>
</evidence>
<dbReference type="Proteomes" id="UP000001950">
    <property type="component" value="Chromosome 3"/>
</dbReference>
<comment type="similarity">
    <text evidence="10">Belongs to the MCM family.</text>
</comment>
<keyword evidence="14" id="KW-1185">Reference proteome</keyword>
<dbReference type="GO" id="GO:0003697">
    <property type="term" value="F:single-stranded DNA binding"/>
    <property type="evidence" value="ECO:0007669"/>
    <property type="project" value="TreeGrafter"/>
</dbReference>
<feature type="compositionally biased region" description="Polar residues" evidence="11">
    <location>
        <begin position="630"/>
        <end position="651"/>
    </location>
</feature>
<evidence type="ECO:0000256" key="10">
    <source>
        <dbReference type="RuleBase" id="RU004070"/>
    </source>
</evidence>
<dbReference type="Gene3D" id="2.40.50.140">
    <property type="entry name" value="Nucleic acid-binding proteins"/>
    <property type="match status" value="1"/>
</dbReference>
<dbReference type="SUPFAM" id="SSF52540">
    <property type="entry name" value="P-loop containing nucleoside triphosphate hydrolases"/>
    <property type="match status" value="1"/>
</dbReference>
<feature type="domain" description="MCM C-terminal AAA(+) ATPase" evidence="12">
    <location>
        <begin position="370"/>
        <end position="576"/>
    </location>
</feature>
<dbReference type="EC" id="3.6.4.12" evidence="2"/>
<dbReference type="GO" id="GO:0016787">
    <property type="term" value="F:hydrolase activity"/>
    <property type="evidence" value="ECO:0007669"/>
    <property type="project" value="UniProtKB-KW"/>
</dbReference>
<dbReference type="OrthoDB" id="271325at2759"/>
<feature type="compositionally biased region" description="Low complexity" evidence="11">
    <location>
        <begin position="593"/>
        <end position="618"/>
    </location>
</feature>
<keyword evidence="5" id="KW-0378">Hydrolase</keyword>
<dbReference type="InterPro" id="IPR041562">
    <property type="entry name" value="MCM_lid"/>
</dbReference>
<dbReference type="PROSITE" id="PS50051">
    <property type="entry name" value="MCM_2"/>
    <property type="match status" value="1"/>
</dbReference>
<dbReference type="Gene3D" id="3.40.50.300">
    <property type="entry name" value="P-loop containing nucleotide triphosphate hydrolases"/>
    <property type="match status" value="1"/>
</dbReference>
<dbReference type="GO" id="GO:0042555">
    <property type="term" value="C:MCM complex"/>
    <property type="evidence" value="ECO:0007669"/>
    <property type="project" value="TreeGrafter"/>
</dbReference>
<evidence type="ECO:0000256" key="7">
    <source>
        <dbReference type="ARBA" id="ARBA00022840"/>
    </source>
</evidence>
<dbReference type="VEuPathDB" id="PiroplasmaDB:TA03485"/>
<keyword evidence="4 10" id="KW-0547">Nucleotide-binding</keyword>
<dbReference type="GeneID" id="3864631"/>
<dbReference type="GO" id="GO:0000727">
    <property type="term" value="P:double-strand break repair via break-induced replication"/>
    <property type="evidence" value="ECO:0007669"/>
    <property type="project" value="TreeGrafter"/>
</dbReference>
<dbReference type="Pfam" id="PF14551">
    <property type="entry name" value="MCM_N"/>
    <property type="match status" value="1"/>
</dbReference>
<dbReference type="SMART" id="SM00350">
    <property type="entry name" value="MCM"/>
    <property type="match status" value="1"/>
</dbReference>
<evidence type="ECO:0000313" key="13">
    <source>
        <dbReference type="EMBL" id="CAI75451.1"/>
    </source>
</evidence>
<dbReference type="GO" id="GO:0006271">
    <property type="term" value="P:DNA strand elongation involved in DNA replication"/>
    <property type="evidence" value="ECO:0007669"/>
    <property type="project" value="TreeGrafter"/>
</dbReference>
<keyword evidence="3" id="KW-0235">DNA replication</keyword>
<dbReference type="InterPro" id="IPR027925">
    <property type="entry name" value="MCM_N"/>
</dbReference>
<dbReference type="InterPro" id="IPR031327">
    <property type="entry name" value="MCM"/>
</dbReference>
<gene>
    <name evidence="13" type="ORF">TA03485</name>
</gene>
<name>Q4UCK0_THEAN</name>
<evidence type="ECO:0000256" key="1">
    <source>
        <dbReference type="ARBA" id="ARBA00004123"/>
    </source>
</evidence>
<evidence type="ECO:0000256" key="4">
    <source>
        <dbReference type="ARBA" id="ARBA00022741"/>
    </source>
</evidence>
<dbReference type="PANTHER" id="PTHR11630:SF26">
    <property type="entry name" value="DNA REPLICATION LICENSING FACTOR MCM7"/>
    <property type="match status" value="1"/>
</dbReference>
<evidence type="ECO:0000313" key="14">
    <source>
        <dbReference type="Proteomes" id="UP000001950"/>
    </source>
</evidence>
<dbReference type="InterPro" id="IPR003593">
    <property type="entry name" value="AAA+_ATPase"/>
</dbReference>
<evidence type="ECO:0000256" key="2">
    <source>
        <dbReference type="ARBA" id="ARBA00012551"/>
    </source>
</evidence>
<evidence type="ECO:0000256" key="9">
    <source>
        <dbReference type="ARBA" id="ARBA00023242"/>
    </source>
</evidence>
<dbReference type="InterPro" id="IPR027417">
    <property type="entry name" value="P-loop_NTPase"/>
</dbReference>
<reference evidence="13 14" key="1">
    <citation type="journal article" date="2005" name="Science">
        <title>Genome of the host-cell transforming parasite Theileria annulata compared with T. parva.</title>
        <authorList>
            <person name="Pain A."/>
            <person name="Renauld H."/>
            <person name="Berriman M."/>
            <person name="Murphy L."/>
            <person name="Yeats C.A."/>
            <person name="Weir W."/>
            <person name="Kerhornou A."/>
            <person name="Aslett M."/>
            <person name="Bishop R."/>
            <person name="Bouchier C."/>
            <person name="Cochet M."/>
            <person name="Coulson R.M.R."/>
            <person name="Cronin A."/>
            <person name="de Villiers E.P."/>
            <person name="Fraser A."/>
            <person name="Fosker N."/>
            <person name="Gardner M."/>
            <person name="Goble A."/>
            <person name="Griffiths-Jones S."/>
            <person name="Harris D.E."/>
            <person name="Katzer F."/>
            <person name="Larke N."/>
            <person name="Lord A."/>
            <person name="Maser P."/>
            <person name="McKellar S."/>
            <person name="Mooney P."/>
            <person name="Morton F."/>
            <person name="Nene V."/>
            <person name="O'Neil S."/>
            <person name="Price C."/>
            <person name="Quail M.A."/>
            <person name="Rabbinowitsch E."/>
            <person name="Rawlings N.D."/>
            <person name="Rutter S."/>
            <person name="Saunders D."/>
            <person name="Seeger K."/>
            <person name="Shah T."/>
            <person name="Squares R."/>
            <person name="Squares S."/>
            <person name="Tivey A."/>
            <person name="Walker A.R."/>
            <person name="Woodward J."/>
            <person name="Dobbelaere D.A.E."/>
            <person name="Langsley G."/>
            <person name="Rajandream M.A."/>
            <person name="McKeever D."/>
            <person name="Shiels B."/>
            <person name="Tait A."/>
            <person name="Barrell B.G."/>
            <person name="Hall N."/>
        </authorList>
    </citation>
    <scope>NUCLEOTIDE SEQUENCE [LARGE SCALE GENOMIC DNA]</scope>
    <source>
        <strain evidence="14">Ankara</strain>
    </source>
</reference>
<comment type="subcellular location">
    <subcellularLocation>
        <location evidence="1">Nucleus</location>
    </subcellularLocation>
</comment>
<dbReference type="Pfam" id="PF17207">
    <property type="entry name" value="MCM_OB"/>
    <property type="match status" value="1"/>
</dbReference>
<evidence type="ECO:0000256" key="6">
    <source>
        <dbReference type="ARBA" id="ARBA00022806"/>
    </source>
</evidence>
<keyword evidence="8 10" id="KW-0238">DNA-binding</keyword>
<evidence type="ECO:0000256" key="8">
    <source>
        <dbReference type="ARBA" id="ARBA00023125"/>
    </source>
</evidence>
<proteinExistence type="inferred from homology"/>
<dbReference type="RefSeq" id="XP_954927.1">
    <property type="nucleotide sequence ID" value="XM_949834.1"/>
</dbReference>
<dbReference type="KEGG" id="tan:TA03485"/>
<dbReference type="OMA" id="ISIHRAH"/>
<dbReference type="Pfam" id="PF17855">
    <property type="entry name" value="MCM_lid"/>
    <property type="match status" value="1"/>
</dbReference>
<dbReference type="PROSITE" id="PS00847">
    <property type="entry name" value="MCM_1"/>
    <property type="match status" value="1"/>
</dbReference>
<keyword evidence="6" id="KW-0347">Helicase</keyword>
<evidence type="ECO:0000256" key="11">
    <source>
        <dbReference type="SAM" id="MobiDB-lite"/>
    </source>
</evidence>
<dbReference type="InterPro" id="IPR012340">
    <property type="entry name" value="NA-bd_OB-fold"/>
</dbReference>